<keyword evidence="2" id="KW-0436">Ligase</keyword>
<feature type="compositionally biased region" description="Acidic residues" evidence="1">
    <location>
        <begin position="1"/>
        <end position="13"/>
    </location>
</feature>
<dbReference type="PANTHER" id="PTHR36387:SF2">
    <property type="entry name" value="UDP-N-ACETYLMURAMOYL-L-ALANYL-D-GLUTAMATE-2, 6-DIAMINOPIMELATE LIGASE"/>
    <property type="match status" value="1"/>
</dbReference>
<dbReference type="OrthoDB" id="1869542at2759"/>
<dbReference type="GO" id="GO:0016874">
    <property type="term" value="F:ligase activity"/>
    <property type="evidence" value="ECO:0007669"/>
    <property type="project" value="UniProtKB-KW"/>
</dbReference>
<reference evidence="2" key="2">
    <citation type="journal article" date="2023" name="Int. J. Mol. Sci.">
        <title>De Novo Assembly and Annotation of 11 Diverse Shrub Willow (Salix) Genomes Reveals Novel Gene Organization in Sex-Linked Regions.</title>
        <authorList>
            <person name="Hyden B."/>
            <person name="Feng K."/>
            <person name="Yates T.B."/>
            <person name="Jawdy S."/>
            <person name="Cereghino C."/>
            <person name="Smart L.B."/>
            <person name="Muchero W."/>
        </authorList>
    </citation>
    <scope>NUCLEOTIDE SEQUENCE [LARGE SCALE GENOMIC DNA]</scope>
    <source>
        <tissue evidence="2">Shoot tip</tissue>
    </source>
</reference>
<dbReference type="AlphaFoldDB" id="A0A9Q0NYV7"/>
<protein>
    <submittedName>
        <fullName evidence="2">UDP-N-ACETYLMURAMOYL-L-ALANYL-D-GLUTAMATE-2 6-DIAMINOPIMELATE LIGASE</fullName>
    </submittedName>
</protein>
<proteinExistence type="predicted"/>
<evidence type="ECO:0000313" key="3">
    <source>
        <dbReference type="Proteomes" id="UP001151529"/>
    </source>
</evidence>
<organism evidence="2 3">
    <name type="scientific">Salix viminalis</name>
    <name type="common">Common osier</name>
    <name type="synonym">Basket willow</name>
    <dbReference type="NCBI Taxonomy" id="40686"/>
    <lineage>
        <taxon>Eukaryota</taxon>
        <taxon>Viridiplantae</taxon>
        <taxon>Streptophyta</taxon>
        <taxon>Embryophyta</taxon>
        <taxon>Tracheophyta</taxon>
        <taxon>Spermatophyta</taxon>
        <taxon>Magnoliopsida</taxon>
        <taxon>eudicotyledons</taxon>
        <taxon>Gunneridae</taxon>
        <taxon>Pentapetalae</taxon>
        <taxon>rosids</taxon>
        <taxon>fabids</taxon>
        <taxon>Malpighiales</taxon>
        <taxon>Salicaceae</taxon>
        <taxon>Saliceae</taxon>
        <taxon>Salix</taxon>
    </lineage>
</organism>
<dbReference type="EMBL" id="JAPFFL010000014">
    <property type="protein sequence ID" value="KAJ6678516.1"/>
    <property type="molecule type" value="Genomic_DNA"/>
</dbReference>
<evidence type="ECO:0000313" key="2">
    <source>
        <dbReference type="EMBL" id="KAJ6678516.1"/>
    </source>
</evidence>
<gene>
    <name evidence="2" type="ORF">OIU85_009035</name>
</gene>
<accession>A0A9Q0NYV7</accession>
<evidence type="ECO:0000256" key="1">
    <source>
        <dbReference type="SAM" id="MobiDB-lite"/>
    </source>
</evidence>
<sequence>MSDREDSESDAPEEFTAVQGIQQDEEIRRVQKESKARVVREAKEKRRRLAQRKTAQPPKVNESVLDVVEAEIETESGKESLGSGGMLPSDIVQLLAAQEKKVFLSDSDDEKAEEKRLRKKKKCRSLGNETVILKDMAPPQCIQNSLEFLKKKKMQLSRSSSVLNNPGQALRLISSSGLFSLLATLCSRPDDNMGLMKLRELIMNSERNVFQSKSIKLQLLNNKPSSL</sequence>
<dbReference type="Proteomes" id="UP001151529">
    <property type="component" value="Chromosome 7"/>
</dbReference>
<feature type="compositionally biased region" description="Basic and acidic residues" evidence="1">
    <location>
        <begin position="25"/>
        <end position="44"/>
    </location>
</feature>
<name>A0A9Q0NYV7_SALVM</name>
<reference evidence="2" key="1">
    <citation type="submission" date="2022-11" db="EMBL/GenBank/DDBJ databases">
        <authorList>
            <person name="Hyden B.L."/>
            <person name="Feng K."/>
            <person name="Yates T."/>
            <person name="Jawdy S."/>
            <person name="Smart L.B."/>
            <person name="Muchero W."/>
        </authorList>
    </citation>
    <scope>NUCLEOTIDE SEQUENCE</scope>
    <source>
        <tissue evidence="2">Shoot tip</tissue>
    </source>
</reference>
<dbReference type="PANTHER" id="PTHR36387">
    <property type="entry name" value="UDP-N-ACETYLMURAMOYL-L-ALANYL-D-GLUTAMATE-2, 6-DIAMINOPIMELATE LIGASE"/>
    <property type="match status" value="1"/>
</dbReference>
<keyword evidence="3" id="KW-1185">Reference proteome</keyword>
<comment type="caution">
    <text evidence="2">The sequence shown here is derived from an EMBL/GenBank/DDBJ whole genome shotgun (WGS) entry which is preliminary data.</text>
</comment>
<feature type="region of interest" description="Disordered" evidence="1">
    <location>
        <begin position="1"/>
        <end position="62"/>
    </location>
</feature>